<gene>
    <name evidence="1" type="ORF">HAND00432_LOCUS32601</name>
</gene>
<proteinExistence type="predicted"/>
<evidence type="ECO:0000313" key="1">
    <source>
        <dbReference type="EMBL" id="CAD8981591.1"/>
    </source>
</evidence>
<protein>
    <submittedName>
        <fullName evidence="1">Uncharacterized protein</fullName>
    </submittedName>
</protein>
<sequence length="100" mass="10458">MLGMLAEAPAEAHFPVKPYHAQGEYLFQGTCVNLSSKQDLAGDRISVASGGLTGPGGNQLDKISAGYCSPLFGLQRAMRPRIVHTTGGAAASWDGRVLDV</sequence>
<organism evidence="1">
    <name type="scientific">Hemiselmis andersenii</name>
    <name type="common">Cryptophyte alga</name>
    <dbReference type="NCBI Taxonomy" id="464988"/>
    <lineage>
        <taxon>Eukaryota</taxon>
        <taxon>Cryptophyceae</taxon>
        <taxon>Cryptomonadales</taxon>
        <taxon>Hemiselmidaceae</taxon>
        <taxon>Hemiselmis</taxon>
    </lineage>
</organism>
<name>A0A6U2I8L2_HEMAN</name>
<dbReference type="AlphaFoldDB" id="A0A6U2I8L2"/>
<reference evidence="1" key="1">
    <citation type="submission" date="2021-01" db="EMBL/GenBank/DDBJ databases">
        <authorList>
            <person name="Corre E."/>
            <person name="Pelletier E."/>
            <person name="Niang G."/>
            <person name="Scheremetjew M."/>
            <person name="Finn R."/>
            <person name="Kale V."/>
            <person name="Holt S."/>
            <person name="Cochrane G."/>
            <person name="Meng A."/>
            <person name="Brown T."/>
            <person name="Cohen L."/>
        </authorList>
    </citation>
    <scope>NUCLEOTIDE SEQUENCE</scope>
    <source>
        <strain evidence="1">CCMP644</strain>
    </source>
</reference>
<accession>A0A6U2I8L2</accession>
<dbReference type="EMBL" id="HBFX01054092">
    <property type="protein sequence ID" value="CAD8981591.1"/>
    <property type="molecule type" value="Transcribed_RNA"/>
</dbReference>